<organism evidence="2 3">
    <name type="scientific">Psilocybe cf. subviscida</name>
    <dbReference type="NCBI Taxonomy" id="2480587"/>
    <lineage>
        <taxon>Eukaryota</taxon>
        <taxon>Fungi</taxon>
        <taxon>Dikarya</taxon>
        <taxon>Basidiomycota</taxon>
        <taxon>Agaricomycotina</taxon>
        <taxon>Agaricomycetes</taxon>
        <taxon>Agaricomycetidae</taxon>
        <taxon>Agaricales</taxon>
        <taxon>Agaricineae</taxon>
        <taxon>Strophariaceae</taxon>
        <taxon>Psilocybe</taxon>
    </lineage>
</organism>
<reference evidence="2 3" key="1">
    <citation type="journal article" date="2020" name="ISME J.">
        <title>Uncovering the hidden diversity of litter-decomposition mechanisms in mushroom-forming fungi.</title>
        <authorList>
            <person name="Floudas D."/>
            <person name="Bentzer J."/>
            <person name="Ahren D."/>
            <person name="Johansson T."/>
            <person name="Persson P."/>
            <person name="Tunlid A."/>
        </authorList>
    </citation>
    <scope>NUCLEOTIDE SEQUENCE [LARGE SCALE GENOMIC DNA]</scope>
    <source>
        <strain evidence="2 3">CBS 101986</strain>
    </source>
</reference>
<feature type="compositionally biased region" description="Polar residues" evidence="1">
    <location>
        <begin position="627"/>
        <end position="639"/>
    </location>
</feature>
<name>A0A8H5F2V5_9AGAR</name>
<evidence type="ECO:0000313" key="2">
    <source>
        <dbReference type="EMBL" id="KAF5321659.1"/>
    </source>
</evidence>
<comment type="caution">
    <text evidence="2">The sequence shown here is derived from an EMBL/GenBank/DDBJ whole genome shotgun (WGS) entry which is preliminary data.</text>
</comment>
<dbReference type="EMBL" id="JAACJJ010000028">
    <property type="protein sequence ID" value="KAF5321659.1"/>
    <property type="molecule type" value="Genomic_DNA"/>
</dbReference>
<dbReference type="PANTHER" id="PTHR34365">
    <property type="entry name" value="ENOLASE (DUF1399)"/>
    <property type="match status" value="1"/>
</dbReference>
<dbReference type="PANTHER" id="PTHR34365:SF7">
    <property type="entry name" value="GLYCINE-RICH DOMAIN-CONTAINING PROTEIN 1"/>
    <property type="match status" value="1"/>
</dbReference>
<sequence length="728" mass="80438">MKSTAPSIMADTSLPRYSASAPAPPFDDGLAAQATTDLLPPSYTPPTQFRIGNSTTAKPLVGIPEIKGHLALLHAFAELKTRVDASPASNFTNGSSYSDAKWAWFVGLAVERFDRWCHALQPLHSHREMQVCMPPLDVLMVWHAYMLNPRWYAEDGLRVEPCRTLKLFEPHFTALLADPALLVAQASPARVDFWRSLTFLPFDPLEGMQTLVSRVVKCPACQSESEVELMRSSGAGYLQHGFIATCSNIACTDRVITKARLAQRKIAWDIAAMPITEVSSHLAGTLFPKSADAVSKGNAAKTTLFFGAKARYSTKTKGAMTEDDFTTRSNSNQTLKCKAIMDYTESFIRLRDKVAGKVHGPMLGRILSAYNDDKVYSVDLVGAVLRQGEFVKKMHNFGWTRPGYFARYEDELALHHALARYHAFLDLMSSSPATFFVPTLDIDLAWHTHQLMPSKYEAHTTQYVNRFVDHDDKVDGLRLSSAFDITCRAWKERFKVSYTHCGCPLLGDSIGERLTRLVGMRTGSNCAASHLVPADREDSMAATHPSDHNAVRFAPRTEQMHEFAKKRYEGHVRRIRKKQQEMQRAADKRASKIQRQPSGGSVGRRISLGSFSDEKKSEKGAVPLSLSAPTNGKRNDTNPQYYGSYHDAAFLIPVPLYYNSAGFGRGGELFKCKRCVERALGAAPLAVQHQVVVEVAAAAVVVVEAAAAAVEEAVEAVEVEDSPFSQSP</sequence>
<dbReference type="InterPro" id="IPR009836">
    <property type="entry name" value="GRDP-like"/>
</dbReference>
<feature type="region of interest" description="Disordered" evidence="1">
    <location>
        <begin position="574"/>
        <end position="639"/>
    </location>
</feature>
<accession>A0A8H5F2V5</accession>
<feature type="compositionally biased region" description="Basic and acidic residues" evidence="1">
    <location>
        <begin position="574"/>
        <end position="590"/>
    </location>
</feature>
<evidence type="ECO:0000256" key="1">
    <source>
        <dbReference type="SAM" id="MobiDB-lite"/>
    </source>
</evidence>
<dbReference type="Proteomes" id="UP000567179">
    <property type="component" value="Unassembled WGS sequence"/>
</dbReference>
<proteinExistence type="predicted"/>
<dbReference type="AlphaFoldDB" id="A0A8H5F2V5"/>
<keyword evidence="3" id="KW-1185">Reference proteome</keyword>
<dbReference type="OrthoDB" id="2684236at2759"/>
<evidence type="ECO:0000313" key="3">
    <source>
        <dbReference type="Proteomes" id="UP000567179"/>
    </source>
</evidence>
<dbReference type="Pfam" id="PF07173">
    <property type="entry name" value="GRDP-like"/>
    <property type="match status" value="1"/>
</dbReference>
<gene>
    <name evidence="2" type="ORF">D9619_001258</name>
</gene>
<protein>
    <submittedName>
        <fullName evidence="2">Uncharacterized protein</fullName>
    </submittedName>
</protein>